<gene>
    <name evidence="1" type="ORF">SAMN05444408_102162</name>
</gene>
<dbReference type="EMBL" id="FQVO01000002">
    <property type="protein sequence ID" value="SHE57192.1"/>
    <property type="molecule type" value="Genomic_DNA"/>
</dbReference>
<organism evidence="1 2">
    <name type="scientific">Chryseobacterium takakiae</name>
    <dbReference type="NCBI Taxonomy" id="1302685"/>
    <lineage>
        <taxon>Bacteria</taxon>
        <taxon>Pseudomonadati</taxon>
        <taxon>Bacteroidota</taxon>
        <taxon>Flavobacteriia</taxon>
        <taxon>Flavobacteriales</taxon>
        <taxon>Weeksellaceae</taxon>
        <taxon>Chryseobacterium group</taxon>
        <taxon>Chryseobacterium</taxon>
    </lineage>
</organism>
<accession>A0A1M4UK90</accession>
<evidence type="ECO:0000313" key="2">
    <source>
        <dbReference type="Proteomes" id="UP000184236"/>
    </source>
</evidence>
<proteinExistence type="predicted"/>
<name>A0A1M4UK90_9FLAO</name>
<dbReference type="RefSeq" id="WP_072883520.1">
    <property type="nucleotide sequence ID" value="NZ_FQVO01000002.1"/>
</dbReference>
<protein>
    <submittedName>
        <fullName evidence="1">SIR2-like domain-containing protein</fullName>
    </submittedName>
</protein>
<reference evidence="2" key="1">
    <citation type="submission" date="2016-11" db="EMBL/GenBank/DDBJ databases">
        <authorList>
            <person name="Varghese N."/>
            <person name="Submissions S."/>
        </authorList>
    </citation>
    <scope>NUCLEOTIDE SEQUENCE [LARGE SCALE GENOMIC DNA]</scope>
    <source>
        <strain evidence="2">DSM 26898</strain>
    </source>
</reference>
<evidence type="ECO:0000313" key="1">
    <source>
        <dbReference type="EMBL" id="SHE57192.1"/>
    </source>
</evidence>
<keyword evidence="2" id="KW-1185">Reference proteome</keyword>
<dbReference type="OrthoDB" id="9808492at2"/>
<dbReference type="STRING" id="1302685.SAMN05444408_102162"/>
<dbReference type="AlphaFoldDB" id="A0A1M4UK90"/>
<dbReference type="Pfam" id="PF13289">
    <property type="entry name" value="SIR2_2"/>
    <property type="match status" value="1"/>
</dbReference>
<dbReference type="Proteomes" id="UP000184236">
    <property type="component" value="Unassembled WGS sequence"/>
</dbReference>
<sequence length="398" mass="46845">MLEKILFKQGGISIFTDEIDEDKRIETIKSRIKEMFNMKNINFLFGSGTSVGAIPTMNGLYDSVVARLKSYTEHLKEFKNIEKRIKNKKNLEDILGILYSYRIYQKNNFDEKENEKNDELKKCSELIDLIEDQIFNEINIKINDSKYQSYLNLYQTFYLKLALRNKDLSRLNIFTTNNDLFNEHALDSVNIHYINGFSRGVNRYFNPALFNYTYSKRMDTSIEKFEPVENMVYLYKIHGSINWIEDNTNSNSFFNIKEINEPKREKDIENILIYPTPTKQNKSLGSPYVELFREFQKKLLEPHSILFVIGYSFSDEHVNNIIYQALATNSTINLVIFGEINNKIVEIADNRIINIYGEYKGEKINYFSYIVNNLLPNIDAFKSQDNLLNEFINSIKVR</sequence>